<dbReference type="InterPro" id="IPR015590">
    <property type="entry name" value="Aldehyde_DH_dom"/>
</dbReference>
<dbReference type="Pfam" id="PF00171">
    <property type="entry name" value="Aldedh"/>
    <property type="match status" value="1"/>
</dbReference>
<dbReference type="Proteomes" id="UP000777784">
    <property type="component" value="Unassembled WGS sequence"/>
</dbReference>
<organism evidence="5 6">
    <name type="scientific">Eiseniibacteriota bacterium</name>
    <dbReference type="NCBI Taxonomy" id="2212470"/>
    <lineage>
        <taxon>Bacteria</taxon>
        <taxon>Candidatus Eiseniibacteriota</taxon>
    </lineage>
</organism>
<dbReference type="PANTHER" id="PTHR43866:SF4">
    <property type="entry name" value="MALONATE-SEMIALDEHYDE DEHYDROGENASE"/>
    <property type="match status" value="1"/>
</dbReference>
<dbReference type="EC" id="1.2.1.27" evidence="1"/>
<dbReference type="GO" id="GO:0004491">
    <property type="term" value="F:methylmalonate-semialdehyde dehydrogenase (acylating, NAD) activity"/>
    <property type="evidence" value="ECO:0007669"/>
    <property type="project" value="UniProtKB-EC"/>
</dbReference>
<dbReference type="FunFam" id="3.40.605.10:FF:000003">
    <property type="entry name" value="Methylmalonate-semialdehyde dehydrogenase [acylating]"/>
    <property type="match status" value="1"/>
</dbReference>
<evidence type="ECO:0000256" key="1">
    <source>
        <dbReference type="ARBA" id="ARBA00013048"/>
    </source>
</evidence>
<dbReference type="NCBIfam" id="TIGR01722">
    <property type="entry name" value="MMSDH"/>
    <property type="match status" value="1"/>
</dbReference>
<protein>
    <recommendedName>
        <fullName evidence="1">methylmalonate-semialdehyde dehydrogenase (CoA acylating)</fullName>
        <ecNumber evidence="1">1.2.1.27</ecNumber>
    </recommendedName>
</protein>
<dbReference type="Gene3D" id="3.40.605.10">
    <property type="entry name" value="Aldehyde Dehydrogenase, Chain A, domain 1"/>
    <property type="match status" value="1"/>
</dbReference>
<gene>
    <name evidence="5" type="ORF">KJ970_10510</name>
</gene>
<dbReference type="Gene3D" id="3.40.309.10">
    <property type="entry name" value="Aldehyde Dehydrogenase, Chain A, domain 2"/>
    <property type="match status" value="1"/>
</dbReference>
<accession>A0A948W6P8</accession>
<dbReference type="PANTHER" id="PTHR43866">
    <property type="entry name" value="MALONATE-SEMIALDEHYDE DEHYDROGENASE"/>
    <property type="match status" value="1"/>
</dbReference>
<dbReference type="InterPro" id="IPR016163">
    <property type="entry name" value="Ald_DH_C"/>
</dbReference>
<reference evidence="5" key="1">
    <citation type="submission" date="2021-05" db="EMBL/GenBank/DDBJ databases">
        <title>Energy efficiency and biological interactions define the core microbiome of deep oligotrophic groundwater.</title>
        <authorList>
            <person name="Mehrshad M."/>
            <person name="Lopez-Fernandez M."/>
            <person name="Bell E."/>
            <person name="Bernier-Latmani R."/>
            <person name="Bertilsson S."/>
            <person name="Dopson M."/>
        </authorList>
    </citation>
    <scope>NUCLEOTIDE SEQUENCE</scope>
    <source>
        <strain evidence="5">Modern_marine.mb.64</strain>
    </source>
</reference>
<evidence type="ECO:0000313" key="5">
    <source>
        <dbReference type="EMBL" id="MBU2691345.1"/>
    </source>
</evidence>
<evidence type="ECO:0000256" key="3">
    <source>
        <dbReference type="ARBA" id="ARBA00023027"/>
    </source>
</evidence>
<dbReference type="EMBL" id="JAHJDP010000056">
    <property type="protein sequence ID" value="MBU2691345.1"/>
    <property type="molecule type" value="Genomic_DNA"/>
</dbReference>
<feature type="domain" description="Aldehyde dehydrogenase" evidence="4">
    <location>
        <begin position="23"/>
        <end position="476"/>
    </location>
</feature>
<evidence type="ECO:0000259" key="4">
    <source>
        <dbReference type="Pfam" id="PF00171"/>
    </source>
</evidence>
<dbReference type="CDD" id="cd07085">
    <property type="entry name" value="ALDH_F6_MMSDH"/>
    <property type="match status" value="1"/>
</dbReference>
<dbReference type="AlphaFoldDB" id="A0A948W6P8"/>
<dbReference type="InterPro" id="IPR010061">
    <property type="entry name" value="MeMal-semiAld_DH"/>
</dbReference>
<dbReference type="GO" id="GO:0006574">
    <property type="term" value="P:L-valine catabolic process"/>
    <property type="evidence" value="ECO:0007669"/>
    <property type="project" value="TreeGrafter"/>
</dbReference>
<name>A0A948W6P8_UNCEI</name>
<dbReference type="SUPFAM" id="SSF53720">
    <property type="entry name" value="ALDH-like"/>
    <property type="match status" value="1"/>
</dbReference>
<proteinExistence type="predicted"/>
<keyword evidence="2" id="KW-0560">Oxidoreductase</keyword>
<evidence type="ECO:0000313" key="6">
    <source>
        <dbReference type="Proteomes" id="UP000777784"/>
    </source>
</evidence>
<comment type="caution">
    <text evidence="5">The sequence shown here is derived from an EMBL/GenBank/DDBJ whole genome shotgun (WGS) entry which is preliminary data.</text>
</comment>
<sequence length="491" mass="52427">MSENRALPALLPNYIGGKRKASRSKRHLPVTNPTTGEVITQVPMSLAADLEDAVQCAAEAQSDWGETPVKDRVQYLFRMKTLMEKQKERLAKRITEENGKTHEESLGSILRAVECLEFAASLPQLIPGGGLEVGRGVECRTIRYPIGITACITPFNFPLMVPLWMSPLALACGNAVILKPSEQTPLSAMELADLFSEAGLPPGVFSVVHGDKEIVEAICDHPGIAAIGFVGSTPVAKAVHLRGTRHGKRVRALGGAKNHLIVVPDADHEMTATNVVASVTGCAGQRCMAAAVLLAVGAVDPIINRIREKMAGIVAGGNMGPMISQAAKERVSGYINRAEDGEAILLLDGRDFIAESAPSGGYFIGPSIIDHASPEHEASRDEIFGPVLTIIRCKTLDEALAVENSSPYGNAAAVYTSSGKVAQYFVEHADSGMLGINIGVPVPREPFAFGGWNDSRFGEGDLTGFGAIDFWTKSKKITTKWSAQSKSNWMS</sequence>
<dbReference type="InterPro" id="IPR016161">
    <property type="entry name" value="Ald_DH/histidinol_DH"/>
</dbReference>
<dbReference type="InterPro" id="IPR016162">
    <property type="entry name" value="Ald_DH_N"/>
</dbReference>
<keyword evidence="3" id="KW-0520">NAD</keyword>
<dbReference type="GO" id="GO:0006210">
    <property type="term" value="P:thymine catabolic process"/>
    <property type="evidence" value="ECO:0007669"/>
    <property type="project" value="TreeGrafter"/>
</dbReference>
<dbReference type="FunFam" id="3.40.309.10:FF:000002">
    <property type="entry name" value="Methylmalonate-semialdehyde dehydrogenase (Acylating)"/>
    <property type="match status" value="1"/>
</dbReference>
<evidence type="ECO:0000256" key="2">
    <source>
        <dbReference type="ARBA" id="ARBA00023002"/>
    </source>
</evidence>